<evidence type="ECO:0000256" key="2">
    <source>
        <dbReference type="HAMAP-Rule" id="MF_01678"/>
    </source>
</evidence>
<evidence type="ECO:0000313" key="4">
    <source>
        <dbReference type="Proteomes" id="UP000257323"/>
    </source>
</evidence>
<dbReference type="NCBIfam" id="TIGR00524">
    <property type="entry name" value="eIF-2B_rel"/>
    <property type="match status" value="1"/>
</dbReference>
<dbReference type="EC" id="5.3.1.23" evidence="2"/>
<dbReference type="InterPro" id="IPR037171">
    <property type="entry name" value="NagB/RpiA_transferase-like"/>
</dbReference>
<organism evidence="3 4">
    <name type="scientific">Candidatus Saccharicenans subterraneus</name>
    <dbReference type="NCBI Taxonomy" id="2508984"/>
    <lineage>
        <taxon>Bacteria</taxon>
        <taxon>Candidatus Aminicenantota</taxon>
        <taxon>Candidatus Aminicenantia</taxon>
        <taxon>Candidatus Aminicenantales</taxon>
        <taxon>Candidatus Saccharicenantaceae</taxon>
        <taxon>Candidatus Saccharicenans</taxon>
    </lineage>
</organism>
<evidence type="ECO:0000256" key="1">
    <source>
        <dbReference type="ARBA" id="ARBA00023235"/>
    </source>
</evidence>
<accession>A0A3E2BQT1</accession>
<comment type="caution">
    <text evidence="3">The sequence shown here is derived from an EMBL/GenBank/DDBJ whole genome shotgun (WGS) entry which is preliminary data.</text>
</comment>
<feature type="binding site" evidence="2">
    <location>
        <begin position="45"/>
        <end position="47"/>
    </location>
    <ligand>
        <name>substrate</name>
    </ligand>
</feature>
<keyword evidence="2" id="KW-0028">Amino-acid biosynthesis</keyword>
<comment type="catalytic activity">
    <reaction evidence="2">
        <text>5-(methylsulfanyl)-alpha-D-ribose 1-phosphate = 5-(methylsulfanyl)-D-ribulose 1-phosphate</text>
        <dbReference type="Rhea" id="RHEA:19989"/>
        <dbReference type="ChEBI" id="CHEBI:58533"/>
        <dbReference type="ChEBI" id="CHEBI:58548"/>
        <dbReference type="EC" id="5.3.1.23"/>
    </reaction>
</comment>
<name>A0A3E2BQT1_9BACT</name>
<keyword evidence="1 2" id="KW-0413">Isomerase</keyword>
<sequence>MLPAIAWKNGALVMVDQRRLPWKEEYLTLKTVEEVARAIEDMVIRGAPAIGIAAAYGLALGILNLGPGDNAERAFDKFYRRLWRTRPTARNLFWALERMKRVYEENKDLKLVELKRVLLAEARAIEKEDLEINRKIGENGASLVPEGATILTHCNAGALATAGYGTALGVIRSAFARRKKIRVLACETRPFLQGARLTVWELAKDKIPVTLITDNMAGWLMQRGEIGLVIVGADRIARNGDTANKIGTYSLAVLAREHRIPFYVAAPLSTFDFSLNSGQDIPIEERKAEEVRRIGSQLITLPEVPVKNPAFDVTPGRLISAIITEKGVIRPPFTREIARMRKERH</sequence>
<evidence type="ECO:0000313" key="3">
    <source>
        <dbReference type="EMBL" id="RFT17061.1"/>
    </source>
</evidence>
<dbReference type="InterPro" id="IPR011559">
    <property type="entry name" value="Initiation_fac_2B_a/b/d"/>
</dbReference>
<dbReference type="InterPro" id="IPR000649">
    <property type="entry name" value="IF-2B-related"/>
</dbReference>
<protein>
    <recommendedName>
        <fullName evidence="2">Methylthioribose-1-phosphate isomerase</fullName>
        <shortName evidence="2">M1Pi</shortName>
        <shortName evidence="2">MTR-1-P isomerase</shortName>
        <ecNumber evidence="2">5.3.1.23</ecNumber>
    </recommendedName>
    <alternativeName>
        <fullName evidence="2">S-methyl-5-thioribose-1-phosphate isomerase</fullName>
    </alternativeName>
</protein>
<dbReference type="Gene3D" id="3.40.50.10470">
    <property type="entry name" value="Translation initiation factor eif-2b, domain 2"/>
    <property type="match status" value="1"/>
</dbReference>
<comment type="function">
    <text evidence="2">Catalyzes the interconversion of methylthioribose-1-phosphate (MTR-1-P) into methylthioribulose-1-phosphate (MTRu-1-P).</text>
</comment>
<dbReference type="GO" id="GO:0019509">
    <property type="term" value="P:L-methionine salvage from methylthioadenosine"/>
    <property type="evidence" value="ECO:0007669"/>
    <property type="project" value="UniProtKB-UniRule"/>
</dbReference>
<dbReference type="Pfam" id="PF01008">
    <property type="entry name" value="IF-2B"/>
    <property type="match status" value="1"/>
</dbReference>
<dbReference type="EMBL" id="QUAH01000001">
    <property type="protein sequence ID" value="RFT17061.1"/>
    <property type="molecule type" value="Genomic_DNA"/>
</dbReference>
<dbReference type="AlphaFoldDB" id="A0A3E2BQT1"/>
<dbReference type="NCBIfam" id="NF004326">
    <property type="entry name" value="PRK05720.1"/>
    <property type="match status" value="1"/>
</dbReference>
<dbReference type="FunFam" id="1.20.120.420:FF:000003">
    <property type="entry name" value="Methylthioribose-1-phosphate isomerase"/>
    <property type="match status" value="1"/>
</dbReference>
<dbReference type="PANTHER" id="PTHR43475:SF1">
    <property type="entry name" value="METHYLTHIORIBOSE-1-PHOSPHATE ISOMERASE"/>
    <property type="match status" value="1"/>
</dbReference>
<feature type="active site" description="Proton donor" evidence="2">
    <location>
        <position position="234"/>
    </location>
</feature>
<dbReference type="InterPro" id="IPR042529">
    <property type="entry name" value="IF_2B-like_C"/>
</dbReference>
<dbReference type="Proteomes" id="UP000257323">
    <property type="component" value="Unassembled WGS sequence"/>
</dbReference>
<dbReference type="PANTHER" id="PTHR43475">
    <property type="entry name" value="METHYLTHIORIBOSE-1-PHOSPHATE ISOMERASE"/>
    <property type="match status" value="1"/>
</dbReference>
<dbReference type="InterPro" id="IPR005251">
    <property type="entry name" value="IF-M1Pi"/>
</dbReference>
<reference evidence="3 4" key="1">
    <citation type="submission" date="2018-08" db="EMBL/GenBank/DDBJ databases">
        <title>Genome analysis of the thermophilic bacterium of the candidate phylum Aminicenantes from deep subsurface aquifer revealed its physiology and ecological role.</title>
        <authorList>
            <person name="Kadnikov V.V."/>
            <person name="Mardanov A.V."/>
            <person name="Beletsky A.V."/>
            <person name="Karnachuk O.V."/>
            <person name="Ravin N.V."/>
        </authorList>
    </citation>
    <scope>NUCLEOTIDE SEQUENCE [LARGE SCALE GENOMIC DNA]</scope>
    <source>
        <strain evidence="3">BY38</strain>
    </source>
</reference>
<dbReference type="HAMAP" id="MF_01678">
    <property type="entry name" value="Salvage_MtnA"/>
    <property type="match status" value="1"/>
</dbReference>
<feature type="binding site" evidence="2">
    <location>
        <position position="86"/>
    </location>
    <ligand>
        <name>substrate</name>
    </ligand>
</feature>
<feature type="binding site" evidence="2">
    <location>
        <begin position="244"/>
        <end position="245"/>
    </location>
    <ligand>
        <name>substrate</name>
    </ligand>
</feature>
<dbReference type="NCBIfam" id="TIGR00512">
    <property type="entry name" value="salvage_mtnA"/>
    <property type="match status" value="1"/>
</dbReference>
<proteinExistence type="inferred from homology"/>
<gene>
    <name evidence="2" type="primary">mtnA</name>
    <name evidence="3" type="ORF">OP8BY_1003</name>
</gene>
<comment type="pathway">
    <text evidence="2">Amino-acid biosynthesis; L-methionine biosynthesis via salvage pathway; L-methionine from S-methyl-5-thio-alpha-D-ribose 1-phosphate: step 1/6.</text>
</comment>
<dbReference type="FunFam" id="3.40.50.10470:FF:000006">
    <property type="entry name" value="Methylthioribose-1-phosphate isomerase"/>
    <property type="match status" value="1"/>
</dbReference>
<comment type="similarity">
    <text evidence="2">Belongs to the EIF-2B alpha/beta/delta subunits family. MtnA subfamily.</text>
</comment>
<dbReference type="SUPFAM" id="SSF100950">
    <property type="entry name" value="NagB/RpiA/CoA transferase-like"/>
    <property type="match status" value="1"/>
</dbReference>
<dbReference type="GO" id="GO:0046523">
    <property type="term" value="F:S-methyl-5-thioribose-1-phosphate isomerase activity"/>
    <property type="evidence" value="ECO:0007669"/>
    <property type="project" value="UniProtKB-UniRule"/>
</dbReference>
<dbReference type="Gene3D" id="1.20.120.420">
    <property type="entry name" value="translation initiation factor eif-2b, domain 1"/>
    <property type="match status" value="1"/>
</dbReference>
<keyword evidence="2" id="KW-0486">Methionine biosynthesis</keyword>
<dbReference type="UniPathway" id="UPA00904">
    <property type="reaction ID" value="UER00874"/>
</dbReference>
<feature type="binding site" evidence="2">
    <location>
        <position position="193"/>
    </location>
    <ligand>
        <name>substrate</name>
    </ligand>
</feature>
<dbReference type="InterPro" id="IPR027363">
    <property type="entry name" value="M1Pi_N"/>
</dbReference>
<feature type="site" description="Transition state stabilizer" evidence="2">
    <location>
        <position position="154"/>
    </location>
</feature>